<gene>
    <name evidence="2" type="ORF">METZ01_LOCUS464171</name>
</gene>
<reference evidence="2" key="1">
    <citation type="submission" date="2018-05" db="EMBL/GenBank/DDBJ databases">
        <authorList>
            <person name="Lanie J.A."/>
            <person name="Ng W.-L."/>
            <person name="Kazmierczak K.M."/>
            <person name="Andrzejewski T.M."/>
            <person name="Davidsen T.M."/>
            <person name="Wayne K.J."/>
            <person name="Tettelin H."/>
            <person name="Glass J.I."/>
            <person name="Rusch D."/>
            <person name="Podicherti R."/>
            <person name="Tsui H.-C.T."/>
            <person name="Winkler M.E."/>
        </authorList>
    </citation>
    <scope>NUCLEOTIDE SEQUENCE</scope>
</reference>
<keyword evidence="1" id="KW-0472">Membrane</keyword>
<evidence type="ECO:0000256" key="1">
    <source>
        <dbReference type="SAM" id="Phobius"/>
    </source>
</evidence>
<sequence length="103" mass="11640">VLACGVFPYNEAVFFPLVRRFRCLNVSRYLLNNCRSRMMNRKLAGVALALAMALIMGQSLKAQYNPRARLQPVGLGVSPTFEGWYKNPNGTYTLSFGYINRNT</sequence>
<dbReference type="EMBL" id="UINC01194964">
    <property type="protein sequence ID" value="SVE11317.1"/>
    <property type="molecule type" value="Genomic_DNA"/>
</dbReference>
<keyword evidence="1" id="KW-1133">Transmembrane helix</keyword>
<organism evidence="2">
    <name type="scientific">marine metagenome</name>
    <dbReference type="NCBI Taxonomy" id="408172"/>
    <lineage>
        <taxon>unclassified sequences</taxon>
        <taxon>metagenomes</taxon>
        <taxon>ecological metagenomes</taxon>
    </lineage>
</organism>
<dbReference type="AlphaFoldDB" id="A0A383AU11"/>
<accession>A0A383AU11</accession>
<evidence type="ECO:0000313" key="2">
    <source>
        <dbReference type="EMBL" id="SVE11317.1"/>
    </source>
</evidence>
<keyword evidence="1" id="KW-0812">Transmembrane</keyword>
<protein>
    <submittedName>
        <fullName evidence="2">Uncharacterized protein</fullName>
    </submittedName>
</protein>
<feature type="transmembrane region" description="Helical" evidence="1">
    <location>
        <begin position="43"/>
        <end position="60"/>
    </location>
</feature>
<feature type="non-terminal residue" evidence="2">
    <location>
        <position position="1"/>
    </location>
</feature>
<name>A0A383AU11_9ZZZZ</name>
<proteinExistence type="predicted"/>
<feature type="non-terminal residue" evidence="2">
    <location>
        <position position="103"/>
    </location>
</feature>